<feature type="non-terminal residue" evidence="2">
    <location>
        <position position="220"/>
    </location>
</feature>
<organism evidence="2 3">
    <name type="scientific">Cuscuta campestris</name>
    <dbReference type="NCBI Taxonomy" id="132261"/>
    <lineage>
        <taxon>Eukaryota</taxon>
        <taxon>Viridiplantae</taxon>
        <taxon>Streptophyta</taxon>
        <taxon>Embryophyta</taxon>
        <taxon>Tracheophyta</taxon>
        <taxon>Spermatophyta</taxon>
        <taxon>Magnoliopsida</taxon>
        <taxon>eudicotyledons</taxon>
        <taxon>Gunneridae</taxon>
        <taxon>Pentapetalae</taxon>
        <taxon>asterids</taxon>
        <taxon>lamiids</taxon>
        <taxon>Solanales</taxon>
        <taxon>Convolvulaceae</taxon>
        <taxon>Cuscuteae</taxon>
        <taxon>Cuscuta</taxon>
        <taxon>Cuscuta subgen. Grammica</taxon>
        <taxon>Cuscuta sect. Cleistogrammica</taxon>
    </lineage>
</organism>
<sequence>MTSGAQSRAGSLAGIWKFTLMSALGRCGVIPHQKPPTLRVPWHLAVERVRVESTVFGQLVGPCVAWRKTLGFGFTRCAAPPLSASLFTRRRSSFPALPRRRSFEVSSSACYFMSIASSPVQTSDAERELGPGSRGSVAQGCRSEQPGSPSLEEVAVVEVPGVSDHRLQRRTLLVDSLIRECKCDLSSDEFLRAMRYAGPLVTVRRPSSDESVFDAPPGYF</sequence>
<reference evidence="2 3" key="1">
    <citation type="submission" date="2018-04" db="EMBL/GenBank/DDBJ databases">
        <authorList>
            <person name="Vogel A."/>
        </authorList>
    </citation>
    <scope>NUCLEOTIDE SEQUENCE [LARGE SCALE GENOMIC DNA]</scope>
</reference>
<gene>
    <name evidence="2" type="ORF">CCAM_LOCUS37593</name>
</gene>
<accession>A0A484N5C8</accession>
<dbReference type="EMBL" id="OOIL02005739">
    <property type="protein sequence ID" value="VFQ95817.1"/>
    <property type="molecule type" value="Genomic_DNA"/>
</dbReference>
<evidence type="ECO:0000313" key="2">
    <source>
        <dbReference type="EMBL" id="VFQ95817.1"/>
    </source>
</evidence>
<evidence type="ECO:0000256" key="1">
    <source>
        <dbReference type="SAM" id="MobiDB-lite"/>
    </source>
</evidence>
<dbReference type="Proteomes" id="UP000595140">
    <property type="component" value="Unassembled WGS sequence"/>
</dbReference>
<dbReference type="AlphaFoldDB" id="A0A484N5C8"/>
<protein>
    <submittedName>
        <fullName evidence="2">Uncharacterized protein</fullName>
    </submittedName>
</protein>
<name>A0A484N5C8_9ASTE</name>
<proteinExistence type="predicted"/>
<feature type="region of interest" description="Disordered" evidence="1">
    <location>
        <begin position="122"/>
        <end position="148"/>
    </location>
</feature>
<keyword evidence="3" id="KW-1185">Reference proteome</keyword>
<evidence type="ECO:0000313" key="3">
    <source>
        <dbReference type="Proteomes" id="UP000595140"/>
    </source>
</evidence>